<dbReference type="InterPro" id="IPR036422">
    <property type="entry name" value="RuBisCO_lsu_N_sf"/>
</dbReference>
<evidence type="ECO:0000313" key="3">
    <source>
        <dbReference type="Proteomes" id="UP001241072"/>
    </source>
</evidence>
<gene>
    <name evidence="2" type="ORF">Q5716_15530</name>
</gene>
<evidence type="ECO:0000313" key="2">
    <source>
        <dbReference type="EMBL" id="MDO7883644.1"/>
    </source>
</evidence>
<dbReference type="PANTHER" id="PTHR42704:SF17">
    <property type="entry name" value="RIBULOSE BISPHOSPHATE CARBOXYLASE LARGE CHAIN"/>
    <property type="match status" value="1"/>
</dbReference>
<dbReference type="Gene3D" id="3.20.20.110">
    <property type="entry name" value="Ribulose bisphosphate carboxylase, large subunit, C-terminal domain"/>
    <property type="match status" value="1"/>
</dbReference>
<dbReference type="EMBL" id="JAUQUB010000007">
    <property type="protein sequence ID" value="MDO7883644.1"/>
    <property type="molecule type" value="Genomic_DNA"/>
</dbReference>
<dbReference type="InterPro" id="IPR000685">
    <property type="entry name" value="RuBisCO_lsu_C"/>
</dbReference>
<dbReference type="Pfam" id="PF00016">
    <property type="entry name" value="RuBisCO_large"/>
    <property type="match status" value="1"/>
</dbReference>
<dbReference type="Gene3D" id="3.30.70.150">
    <property type="entry name" value="RuBisCO large subunit, N-terminal domain"/>
    <property type="match status" value="1"/>
</dbReference>
<dbReference type="InterPro" id="IPR033966">
    <property type="entry name" value="RuBisCO"/>
</dbReference>
<dbReference type="Proteomes" id="UP001241072">
    <property type="component" value="Unassembled WGS sequence"/>
</dbReference>
<dbReference type="SUPFAM" id="SSF54966">
    <property type="entry name" value="RuBisCO, large subunit, small (N-terminal) domain"/>
    <property type="match status" value="1"/>
</dbReference>
<dbReference type="SUPFAM" id="SSF51649">
    <property type="entry name" value="RuBisCo, C-terminal domain"/>
    <property type="match status" value="1"/>
</dbReference>
<dbReference type="PANTHER" id="PTHR42704">
    <property type="entry name" value="RIBULOSE BISPHOSPHATE CARBOXYLASE"/>
    <property type="match status" value="1"/>
</dbReference>
<evidence type="ECO:0000259" key="1">
    <source>
        <dbReference type="Pfam" id="PF00016"/>
    </source>
</evidence>
<dbReference type="RefSeq" id="WP_305004072.1">
    <property type="nucleotide sequence ID" value="NZ_JAUQUB010000007.1"/>
</dbReference>
<comment type="caution">
    <text evidence="2">The sequence shown here is derived from an EMBL/GenBank/DDBJ whole genome shotgun (WGS) entry which is preliminary data.</text>
</comment>
<reference evidence="2 3" key="1">
    <citation type="submission" date="2023-07" db="EMBL/GenBank/DDBJ databases">
        <title>Protaetiibacter sp. nov WY-16 isolated from soil.</title>
        <authorList>
            <person name="Liu B."/>
            <person name="Wan Y."/>
        </authorList>
    </citation>
    <scope>NUCLEOTIDE SEQUENCE [LARGE SCALE GENOMIC DNA]</scope>
    <source>
        <strain evidence="2 3">WY-16</strain>
    </source>
</reference>
<organism evidence="2 3">
    <name type="scientific">Antiquaquibacter soli</name>
    <dbReference type="NCBI Taxonomy" id="3064523"/>
    <lineage>
        <taxon>Bacteria</taxon>
        <taxon>Bacillati</taxon>
        <taxon>Actinomycetota</taxon>
        <taxon>Actinomycetes</taxon>
        <taxon>Micrococcales</taxon>
        <taxon>Microbacteriaceae</taxon>
        <taxon>Antiquaquibacter</taxon>
    </lineage>
</organism>
<proteinExistence type="predicted"/>
<feature type="domain" description="Ribulose bisphosphate carboxylase large subunit C-terminal" evidence="1">
    <location>
        <begin position="113"/>
        <end position="342"/>
    </location>
</feature>
<sequence length="365" mass="38602">MSAIVATYEIRGDDRRARAEALAVEQSHELPTDLAPEPALRSLAHVVSFEAGSEFDTAVVEYPEELAGGELAQLLVHLIGNVSLQDGIRLVELEVPESLAAAVGGGPPLGAAGIRRVLGVDDRPLLATALKPVGLEPADLAAMASKLAWGLDVIKDDQGLANQPWAPFRERVLRVTEAVRETNAASGRRARYFPAVAGPFEQFEERLRFAADAGADGVLLMPGVTGFDSVRFAATVLPEDAIIMAHPSFLGGFTASSTHGISPEVLFGPIMRLARADTVIFPSAGGRFSLTVEQCRGIAEQSRRPFAGLEASLPAPGGGMSVDRIGELVELYGRDVLLLIGSDLHRGGDLRASAEAFLEAAQTVR</sequence>
<name>A0ABT9BSN1_9MICO</name>
<protein>
    <submittedName>
        <fullName evidence="2">RuBisCO large subunit C-terminal-like domain-containing protein</fullName>
    </submittedName>
</protein>
<accession>A0ABT9BSN1</accession>
<dbReference type="InterPro" id="IPR036376">
    <property type="entry name" value="RuBisCO_lsu_C_sf"/>
</dbReference>
<keyword evidence="3" id="KW-1185">Reference proteome</keyword>